<sequence>MPKAAKKTTFKTRFPAARIKKIMRVDDEVGKVAATTPILISKAVELFLQSLIDEACKEARDSRSKKVTISHIKDVVQGKDSFDFLRDKINSLPQTDVHEGDVSPVKNKKKEREQ</sequence>
<keyword evidence="2" id="KW-0539">Nucleus</keyword>
<gene>
    <name evidence="5" type="ORF">M427DRAFT_50466</name>
</gene>
<dbReference type="GO" id="GO:0016251">
    <property type="term" value="F:RNA polymerase II general transcription initiation factor activity"/>
    <property type="evidence" value="ECO:0007669"/>
    <property type="project" value="TreeGrafter"/>
</dbReference>
<proteinExistence type="predicted"/>
<organism evidence="5 6">
    <name type="scientific">Gonapodya prolifera (strain JEL478)</name>
    <name type="common">Monoblepharis prolifera</name>
    <dbReference type="NCBI Taxonomy" id="1344416"/>
    <lineage>
        <taxon>Eukaryota</taxon>
        <taxon>Fungi</taxon>
        <taxon>Fungi incertae sedis</taxon>
        <taxon>Chytridiomycota</taxon>
        <taxon>Chytridiomycota incertae sedis</taxon>
        <taxon>Monoblepharidomycetes</taxon>
        <taxon>Monoblepharidales</taxon>
        <taxon>Gonapodyaceae</taxon>
        <taxon>Gonapodya</taxon>
    </lineage>
</organism>
<dbReference type="GO" id="GO:0046982">
    <property type="term" value="F:protein heterodimerization activity"/>
    <property type="evidence" value="ECO:0007669"/>
    <property type="project" value="InterPro"/>
</dbReference>
<keyword evidence="6" id="KW-1185">Reference proteome</keyword>
<evidence type="ECO:0000256" key="2">
    <source>
        <dbReference type="ARBA" id="ARBA00023242"/>
    </source>
</evidence>
<reference evidence="5 6" key="1">
    <citation type="journal article" date="2015" name="Genome Biol. Evol.">
        <title>Phylogenomic analyses indicate that early fungi evolved digesting cell walls of algal ancestors of land plants.</title>
        <authorList>
            <person name="Chang Y."/>
            <person name="Wang S."/>
            <person name="Sekimoto S."/>
            <person name="Aerts A.L."/>
            <person name="Choi C."/>
            <person name="Clum A."/>
            <person name="LaButti K.M."/>
            <person name="Lindquist E.A."/>
            <person name="Yee Ngan C."/>
            <person name="Ohm R.A."/>
            <person name="Salamov A.A."/>
            <person name="Grigoriev I.V."/>
            <person name="Spatafora J.W."/>
            <person name="Berbee M.L."/>
        </authorList>
    </citation>
    <scope>NUCLEOTIDE SEQUENCE [LARGE SCALE GENOMIC DNA]</scope>
    <source>
        <strain evidence="5 6">JEL478</strain>
    </source>
</reference>
<accession>A0A139AZG4</accession>
<dbReference type="Pfam" id="PF00808">
    <property type="entry name" value="CBFD_NFYB_HMF"/>
    <property type="match status" value="1"/>
</dbReference>
<dbReference type="SUPFAM" id="SSF47113">
    <property type="entry name" value="Histone-fold"/>
    <property type="match status" value="1"/>
</dbReference>
<dbReference type="PANTHER" id="PTHR10252">
    <property type="entry name" value="HISTONE-LIKE TRANSCRIPTION FACTOR CCAAT-RELATED"/>
    <property type="match status" value="1"/>
</dbReference>
<evidence type="ECO:0000256" key="1">
    <source>
        <dbReference type="ARBA" id="ARBA00004123"/>
    </source>
</evidence>
<evidence type="ECO:0000259" key="4">
    <source>
        <dbReference type="Pfam" id="PF00808"/>
    </source>
</evidence>
<dbReference type="CDD" id="cd22906">
    <property type="entry name" value="HFD_DRAP1"/>
    <property type="match status" value="1"/>
</dbReference>
<dbReference type="InterPro" id="IPR050568">
    <property type="entry name" value="Transcr_DNA_Rep_Reg"/>
</dbReference>
<dbReference type="OMA" id="AHKQCIE"/>
<comment type="subcellular location">
    <subcellularLocation>
        <location evidence="1">Nucleus</location>
    </subcellularLocation>
</comment>
<feature type="domain" description="Transcription factor CBF/NF-Y/archaeal histone" evidence="4">
    <location>
        <begin position="13"/>
        <end position="76"/>
    </location>
</feature>
<dbReference type="Proteomes" id="UP000070544">
    <property type="component" value="Unassembled WGS sequence"/>
</dbReference>
<dbReference type="GO" id="GO:0001046">
    <property type="term" value="F:core promoter sequence-specific DNA binding"/>
    <property type="evidence" value="ECO:0007669"/>
    <property type="project" value="TreeGrafter"/>
</dbReference>
<dbReference type="InterPro" id="IPR009072">
    <property type="entry name" value="Histone-fold"/>
</dbReference>
<dbReference type="EMBL" id="KQ965731">
    <property type="protein sequence ID" value="KXS22104.1"/>
    <property type="molecule type" value="Genomic_DNA"/>
</dbReference>
<dbReference type="AlphaFoldDB" id="A0A139AZG4"/>
<dbReference type="STRING" id="1344416.A0A139AZG4"/>
<dbReference type="GO" id="GO:0017054">
    <property type="term" value="C:negative cofactor 2 complex"/>
    <property type="evidence" value="ECO:0007669"/>
    <property type="project" value="TreeGrafter"/>
</dbReference>
<dbReference type="OrthoDB" id="653904at2759"/>
<feature type="region of interest" description="Disordered" evidence="3">
    <location>
        <begin position="94"/>
        <end position="114"/>
    </location>
</feature>
<dbReference type="InterPro" id="IPR003958">
    <property type="entry name" value="CBFA_NFYB_domain"/>
</dbReference>
<dbReference type="PANTHER" id="PTHR10252:SF5">
    <property type="entry name" value="DR1-ASSOCIATED COREPRESSOR"/>
    <property type="match status" value="1"/>
</dbReference>
<name>A0A139AZG4_GONPJ</name>
<protein>
    <submittedName>
        <fullName evidence="5">Histone-fold-containing protein</fullName>
    </submittedName>
</protein>
<evidence type="ECO:0000313" key="5">
    <source>
        <dbReference type="EMBL" id="KXS22104.1"/>
    </source>
</evidence>
<dbReference type="Gene3D" id="1.10.20.10">
    <property type="entry name" value="Histone, subunit A"/>
    <property type="match status" value="1"/>
</dbReference>
<evidence type="ECO:0000256" key="3">
    <source>
        <dbReference type="SAM" id="MobiDB-lite"/>
    </source>
</evidence>
<evidence type="ECO:0000313" key="6">
    <source>
        <dbReference type="Proteomes" id="UP000070544"/>
    </source>
</evidence>